<reference evidence="2" key="2">
    <citation type="submission" date="2023-05" db="EMBL/GenBank/DDBJ databases">
        <authorList>
            <consortium name="Lawrence Berkeley National Laboratory"/>
            <person name="Steindorff A."/>
            <person name="Hensen N."/>
            <person name="Bonometti L."/>
            <person name="Westerberg I."/>
            <person name="Brannstrom I.O."/>
            <person name="Guillou S."/>
            <person name="Cros-Aarteil S."/>
            <person name="Calhoun S."/>
            <person name="Haridas S."/>
            <person name="Kuo A."/>
            <person name="Mondo S."/>
            <person name="Pangilinan J."/>
            <person name="Riley R."/>
            <person name="Labutti K."/>
            <person name="Andreopoulos B."/>
            <person name="Lipzen A."/>
            <person name="Chen C."/>
            <person name="Yanf M."/>
            <person name="Daum C."/>
            <person name="Ng V."/>
            <person name="Clum A."/>
            <person name="Ohm R."/>
            <person name="Martin F."/>
            <person name="Silar P."/>
            <person name="Natvig D."/>
            <person name="Lalanne C."/>
            <person name="Gautier V."/>
            <person name="Ament-Velasquez S.L."/>
            <person name="Kruys A."/>
            <person name="Hutchinson M.I."/>
            <person name="Powell A.J."/>
            <person name="Barry K."/>
            <person name="Miller A.N."/>
            <person name="Grigoriev I.V."/>
            <person name="Debuchy R."/>
            <person name="Gladieux P."/>
            <person name="Thoren M.H."/>
            <person name="Johannesson H."/>
        </authorList>
    </citation>
    <scope>NUCLEOTIDE SEQUENCE</scope>
    <source>
        <strain evidence="2">PSN243</strain>
    </source>
</reference>
<dbReference type="PANTHER" id="PTHR38117:SF1">
    <property type="entry name" value="DUF3074 DOMAIN-CONTAINING PROTEIN"/>
    <property type="match status" value="1"/>
</dbReference>
<comment type="caution">
    <text evidence="2">The sequence shown here is derived from an EMBL/GenBank/DDBJ whole genome shotgun (WGS) entry which is preliminary data.</text>
</comment>
<evidence type="ECO:0000313" key="2">
    <source>
        <dbReference type="EMBL" id="KAK4447619.1"/>
    </source>
</evidence>
<evidence type="ECO:0000259" key="1">
    <source>
        <dbReference type="Pfam" id="PF23155"/>
    </source>
</evidence>
<organism evidence="2 3">
    <name type="scientific">Podospora aff. communis PSN243</name>
    <dbReference type="NCBI Taxonomy" id="3040156"/>
    <lineage>
        <taxon>Eukaryota</taxon>
        <taxon>Fungi</taxon>
        <taxon>Dikarya</taxon>
        <taxon>Ascomycota</taxon>
        <taxon>Pezizomycotina</taxon>
        <taxon>Sordariomycetes</taxon>
        <taxon>Sordariomycetidae</taxon>
        <taxon>Sordariales</taxon>
        <taxon>Podosporaceae</taxon>
        <taxon>Podospora</taxon>
    </lineage>
</organism>
<sequence>MSFLKTTATLHHVSPLPEKTTRDQTLVMLSDRPFLLQCGPSLHKFEPVAPSTPPEVPPSMRAQARGPLKTDCFTVTDIVHAMPAGLWDTNVVSTYEITDITDGIFVRIKSPMAIAMDTTWEVKDREGGGLELVEHIEIRCSRLLMGLVKGECEEGWGKIHAKMIARLEEEIAARA</sequence>
<feature type="domain" description="DUF7053" evidence="1">
    <location>
        <begin position="6"/>
        <end position="168"/>
    </location>
</feature>
<protein>
    <recommendedName>
        <fullName evidence="1">DUF7053 domain-containing protein</fullName>
    </recommendedName>
</protein>
<keyword evidence="3" id="KW-1185">Reference proteome</keyword>
<name>A0AAV9GFM4_9PEZI</name>
<proteinExistence type="predicted"/>
<dbReference type="EMBL" id="MU865948">
    <property type="protein sequence ID" value="KAK4447619.1"/>
    <property type="molecule type" value="Genomic_DNA"/>
</dbReference>
<dbReference type="Pfam" id="PF23155">
    <property type="entry name" value="DUF7053"/>
    <property type="match status" value="1"/>
</dbReference>
<dbReference type="AlphaFoldDB" id="A0AAV9GFM4"/>
<gene>
    <name evidence="2" type="ORF">QBC34DRAFT_409143</name>
</gene>
<dbReference type="Proteomes" id="UP001321760">
    <property type="component" value="Unassembled WGS sequence"/>
</dbReference>
<dbReference type="PANTHER" id="PTHR38117">
    <property type="entry name" value="NACHT AND WD40 DOMAIN PROTEIN"/>
    <property type="match status" value="1"/>
</dbReference>
<evidence type="ECO:0000313" key="3">
    <source>
        <dbReference type="Proteomes" id="UP001321760"/>
    </source>
</evidence>
<accession>A0AAV9GFM4</accession>
<dbReference type="InterPro" id="IPR055481">
    <property type="entry name" value="DUF7053"/>
</dbReference>
<reference evidence="2" key="1">
    <citation type="journal article" date="2023" name="Mol. Phylogenet. Evol.">
        <title>Genome-scale phylogeny and comparative genomics of the fungal order Sordariales.</title>
        <authorList>
            <person name="Hensen N."/>
            <person name="Bonometti L."/>
            <person name="Westerberg I."/>
            <person name="Brannstrom I.O."/>
            <person name="Guillou S."/>
            <person name="Cros-Aarteil S."/>
            <person name="Calhoun S."/>
            <person name="Haridas S."/>
            <person name="Kuo A."/>
            <person name="Mondo S."/>
            <person name="Pangilinan J."/>
            <person name="Riley R."/>
            <person name="LaButti K."/>
            <person name="Andreopoulos B."/>
            <person name="Lipzen A."/>
            <person name="Chen C."/>
            <person name="Yan M."/>
            <person name="Daum C."/>
            <person name="Ng V."/>
            <person name="Clum A."/>
            <person name="Steindorff A."/>
            <person name="Ohm R.A."/>
            <person name="Martin F."/>
            <person name="Silar P."/>
            <person name="Natvig D.O."/>
            <person name="Lalanne C."/>
            <person name="Gautier V."/>
            <person name="Ament-Velasquez S.L."/>
            <person name="Kruys A."/>
            <person name="Hutchinson M.I."/>
            <person name="Powell A.J."/>
            <person name="Barry K."/>
            <person name="Miller A.N."/>
            <person name="Grigoriev I.V."/>
            <person name="Debuchy R."/>
            <person name="Gladieux P."/>
            <person name="Hiltunen Thoren M."/>
            <person name="Johannesson H."/>
        </authorList>
    </citation>
    <scope>NUCLEOTIDE SEQUENCE</scope>
    <source>
        <strain evidence="2">PSN243</strain>
    </source>
</reference>